<dbReference type="SMART" id="SM00130">
    <property type="entry name" value="KR"/>
    <property type="match status" value="2"/>
</dbReference>
<dbReference type="Pfam" id="PF00089">
    <property type="entry name" value="Trypsin"/>
    <property type="match status" value="1"/>
</dbReference>
<dbReference type="Pfam" id="PF00051">
    <property type="entry name" value="Kringle"/>
    <property type="match status" value="2"/>
</dbReference>
<keyword evidence="8" id="KW-1015">Disulfide bond</keyword>
<dbReference type="AlphaFoldDB" id="A0A315WDA3"/>
<evidence type="ECO:0000256" key="8">
    <source>
        <dbReference type="ARBA" id="ARBA00023157"/>
    </source>
</evidence>
<evidence type="ECO:0000259" key="16">
    <source>
        <dbReference type="PROSITE" id="PS50240"/>
    </source>
</evidence>
<dbReference type="GO" id="GO:0005615">
    <property type="term" value="C:extracellular space"/>
    <property type="evidence" value="ECO:0007669"/>
    <property type="project" value="TreeGrafter"/>
</dbReference>
<dbReference type="InterPro" id="IPR043504">
    <property type="entry name" value="Peptidase_S1_PA_chymotrypsin"/>
</dbReference>
<dbReference type="Pfam" id="PF00594">
    <property type="entry name" value="Gla"/>
    <property type="match status" value="1"/>
</dbReference>
<dbReference type="PANTHER" id="PTHR24254:SF10">
    <property type="entry name" value="PROTHROMBIN"/>
    <property type="match status" value="1"/>
</dbReference>
<dbReference type="SUPFAM" id="SSF57630">
    <property type="entry name" value="GLA-domain"/>
    <property type="match status" value="1"/>
</dbReference>
<dbReference type="Gene3D" id="2.40.20.10">
    <property type="entry name" value="Plasminogen Kringle 4"/>
    <property type="match status" value="2"/>
</dbReference>
<protein>
    <recommendedName>
        <fullName evidence="3">Prothrombin</fullName>
        <ecNumber evidence="2">3.4.21.5</ecNumber>
    </recommendedName>
    <alternativeName>
        <fullName evidence="10">Coagulation factor II</fullName>
    </alternativeName>
</protein>
<keyword evidence="5 12" id="KW-0420">Kringle</keyword>
<dbReference type="GO" id="GO:0005509">
    <property type="term" value="F:calcium ion binding"/>
    <property type="evidence" value="ECO:0007669"/>
    <property type="project" value="InterPro"/>
</dbReference>
<evidence type="ECO:0000256" key="12">
    <source>
        <dbReference type="PROSITE-ProRule" id="PRU00121"/>
    </source>
</evidence>
<keyword evidence="6 14" id="KW-0732">Signal</keyword>
<feature type="chain" id="PRO_5016297852" description="Prothrombin" evidence="14">
    <location>
        <begin position="23"/>
        <end position="644"/>
    </location>
</feature>
<evidence type="ECO:0000256" key="14">
    <source>
        <dbReference type="SAM" id="SignalP"/>
    </source>
</evidence>
<accession>A0A315WDA3</accession>
<evidence type="ECO:0000256" key="6">
    <source>
        <dbReference type="ARBA" id="ARBA00022729"/>
    </source>
</evidence>
<dbReference type="PROSITE" id="PS00011">
    <property type="entry name" value="GLA_1"/>
    <property type="match status" value="1"/>
</dbReference>
<dbReference type="EC" id="3.4.21.5" evidence="2"/>
<dbReference type="PROSITE" id="PS50998">
    <property type="entry name" value="GLA_2"/>
    <property type="match status" value="1"/>
</dbReference>
<evidence type="ECO:0000256" key="13">
    <source>
        <dbReference type="RuleBase" id="RU363034"/>
    </source>
</evidence>
<dbReference type="PANTHER" id="PTHR24254">
    <property type="entry name" value="PROTHROMBIN"/>
    <property type="match status" value="1"/>
</dbReference>
<dbReference type="GO" id="GO:0006508">
    <property type="term" value="P:proteolysis"/>
    <property type="evidence" value="ECO:0007669"/>
    <property type="project" value="UniProtKB-KW"/>
</dbReference>
<name>A0A315WDA3_GAMAF</name>
<evidence type="ECO:0000256" key="5">
    <source>
        <dbReference type="ARBA" id="ARBA00022572"/>
    </source>
</evidence>
<dbReference type="GO" id="GO:0006953">
    <property type="term" value="P:acute-phase response"/>
    <property type="evidence" value="ECO:0007669"/>
    <property type="project" value="UniProtKB-KW"/>
</dbReference>
<dbReference type="InterPro" id="IPR017857">
    <property type="entry name" value="Coagulation_fac-like_Gla_dom"/>
</dbReference>
<feature type="domain" description="Peptidase S1" evidence="16">
    <location>
        <begin position="357"/>
        <end position="637"/>
    </location>
</feature>
<dbReference type="Gene3D" id="4.10.740.10">
    <property type="entry name" value="Coagulation Factor IX"/>
    <property type="match status" value="1"/>
</dbReference>
<keyword evidence="4" id="KW-0011">Acute phase</keyword>
<dbReference type="PROSITE" id="PS50240">
    <property type="entry name" value="TRYPSIN_DOM"/>
    <property type="match status" value="1"/>
</dbReference>
<dbReference type="SUPFAM" id="SSF57440">
    <property type="entry name" value="Kringle-like"/>
    <property type="match status" value="2"/>
</dbReference>
<evidence type="ECO:0000259" key="17">
    <source>
        <dbReference type="PROSITE" id="PS50998"/>
    </source>
</evidence>
<dbReference type="EMBL" id="NHOQ01000017">
    <property type="protein sequence ID" value="PWA33806.1"/>
    <property type="molecule type" value="Genomic_DNA"/>
</dbReference>
<reference evidence="18 19" key="1">
    <citation type="journal article" date="2018" name="G3 (Bethesda)">
        <title>A High-Quality Reference Genome for the Invasive Mosquitofish Gambusia affinis Using a Chicago Library.</title>
        <authorList>
            <person name="Hoffberg S.L."/>
            <person name="Troendle N.J."/>
            <person name="Glenn T.C."/>
            <person name="Mahmud O."/>
            <person name="Louha S."/>
            <person name="Chalopin D."/>
            <person name="Bennetzen J.L."/>
            <person name="Mauricio R."/>
        </authorList>
    </citation>
    <scope>NUCLEOTIDE SEQUENCE [LARGE SCALE GENOMIC DNA]</scope>
    <source>
        <strain evidence="18">NE01/NJP1002.9</strain>
        <tissue evidence="18">Muscle</tissue>
    </source>
</reference>
<dbReference type="PRINTS" id="PR00722">
    <property type="entry name" value="CHYMOTRYPSIN"/>
</dbReference>
<evidence type="ECO:0000313" key="18">
    <source>
        <dbReference type="EMBL" id="PWA33806.1"/>
    </source>
</evidence>
<dbReference type="InterPro" id="IPR001314">
    <property type="entry name" value="Peptidase_S1A"/>
</dbReference>
<keyword evidence="19" id="KW-1185">Reference proteome</keyword>
<evidence type="ECO:0000256" key="4">
    <source>
        <dbReference type="ARBA" id="ARBA00022486"/>
    </source>
</evidence>
<comment type="caution">
    <text evidence="12">Lacks conserved residue(s) required for the propagation of feature annotation.</text>
</comment>
<dbReference type="GO" id="GO:0030194">
    <property type="term" value="P:positive regulation of blood coagulation"/>
    <property type="evidence" value="ECO:0007669"/>
    <property type="project" value="TreeGrafter"/>
</dbReference>
<keyword evidence="13" id="KW-0378">Hydrolase</keyword>
<dbReference type="PRINTS" id="PR00001">
    <property type="entry name" value="GLABLOOD"/>
</dbReference>
<dbReference type="PROSITE" id="PS00134">
    <property type="entry name" value="TRYPSIN_HIS"/>
    <property type="match status" value="1"/>
</dbReference>
<evidence type="ECO:0000256" key="7">
    <source>
        <dbReference type="ARBA" id="ARBA00022737"/>
    </source>
</evidence>
<dbReference type="InterPro" id="IPR018056">
    <property type="entry name" value="Kringle_CS"/>
</dbReference>
<dbReference type="PROSITE" id="PS50070">
    <property type="entry name" value="KRINGLE_2"/>
    <property type="match status" value="2"/>
</dbReference>
<evidence type="ECO:0000256" key="9">
    <source>
        <dbReference type="ARBA" id="ARBA00023180"/>
    </source>
</evidence>
<evidence type="ECO:0000256" key="11">
    <source>
        <dbReference type="ARBA" id="ARBA00049579"/>
    </source>
</evidence>
<comment type="catalytic activity">
    <reaction evidence="1">
        <text>Selective cleavage of Arg-|-Gly bonds in fibrinogen to form fibrin and release fibrinopeptides A and B.</text>
        <dbReference type="EC" id="3.4.21.5"/>
    </reaction>
</comment>
<dbReference type="PROSITE" id="PS00135">
    <property type="entry name" value="TRYPSIN_SER"/>
    <property type="match status" value="1"/>
</dbReference>
<gene>
    <name evidence="18" type="ORF">CCH79_00017259</name>
</gene>
<organism evidence="18 19">
    <name type="scientific">Gambusia affinis</name>
    <name type="common">Western mosquitofish</name>
    <name type="synonym">Heterandria affinis</name>
    <dbReference type="NCBI Taxonomy" id="33528"/>
    <lineage>
        <taxon>Eukaryota</taxon>
        <taxon>Metazoa</taxon>
        <taxon>Chordata</taxon>
        <taxon>Craniata</taxon>
        <taxon>Vertebrata</taxon>
        <taxon>Euteleostomi</taxon>
        <taxon>Actinopterygii</taxon>
        <taxon>Neopterygii</taxon>
        <taxon>Teleostei</taxon>
        <taxon>Neoteleostei</taxon>
        <taxon>Acanthomorphata</taxon>
        <taxon>Ovalentaria</taxon>
        <taxon>Atherinomorphae</taxon>
        <taxon>Cyprinodontiformes</taxon>
        <taxon>Poeciliidae</taxon>
        <taxon>Poeciliinae</taxon>
        <taxon>Gambusia</taxon>
    </lineage>
</organism>
<keyword evidence="13" id="KW-0645">Protease</keyword>
<dbReference type="InterPro" id="IPR009003">
    <property type="entry name" value="Peptidase_S1_PA"/>
</dbReference>
<dbReference type="Gene3D" id="4.10.140.10">
    <property type="entry name" value="Thrombin light chain domain"/>
    <property type="match status" value="1"/>
</dbReference>
<evidence type="ECO:0000259" key="15">
    <source>
        <dbReference type="PROSITE" id="PS50070"/>
    </source>
</evidence>
<dbReference type="InterPro" id="IPR000001">
    <property type="entry name" value="Kringle"/>
</dbReference>
<keyword evidence="7" id="KW-0677">Repeat</keyword>
<dbReference type="InterPro" id="IPR000294">
    <property type="entry name" value="GLA_domain"/>
</dbReference>
<proteinExistence type="predicted"/>
<dbReference type="FunFam" id="4.10.740.10:FF:000001">
    <property type="entry name" value="vitamin K-dependent protein S"/>
    <property type="match status" value="1"/>
</dbReference>
<evidence type="ECO:0000256" key="1">
    <source>
        <dbReference type="ARBA" id="ARBA00001621"/>
    </source>
</evidence>
<feature type="signal peptide" evidence="14">
    <location>
        <begin position="1"/>
        <end position="22"/>
    </location>
</feature>
<dbReference type="PRINTS" id="PR00018">
    <property type="entry name" value="KRINGLE"/>
</dbReference>
<keyword evidence="9" id="KW-0325">Glycoprotein</keyword>
<dbReference type="SMART" id="SM00069">
    <property type="entry name" value="GLA"/>
    <property type="match status" value="1"/>
</dbReference>
<evidence type="ECO:0000313" key="19">
    <source>
        <dbReference type="Proteomes" id="UP000250572"/>
    </source>
</evidence>
<sequence length="644" mass="73359">MVGPTSKRAAVLLLFALHSCLANNVFLNSQLASQVLVRNRRANQLWEEMKPGNLERECVEEICDHEEAREVFEQNDKTEKFWATYLDCKGTVMQRTKENINIIRGCVQGECVTGIGGSYKGDINITQSGKKCQYWSGRFPHPIYREFNASVPNSILKENFCRNPDNRPGGPWCFTTDPTVQKETCRVPKCGEVFVPTTVAPEPVRTTVCLPSYGIDYTGDLSVTAQGYTCLQWSSPEVLAVSRGKTFIPEVVLERNKCRNPDNDPEGPWCYVKISGNITIDYCDLELCEDPLFGGEETTDDRGTERTVLGPEKKLFFSPRSFGQGESVCGRRPLFEQKGKQDKNENELLESYREQRIVGGDEAELHGNRTYNYETSWLLTPIKDRSRDKQKDFAVCRQVMLYKRSPQELLCGASLISDEWILTAAHCVLYPPWNKNYTVNDILVRLGKHNRATFERGIEKIVAIDEIIVHPKYNWRENLNRDIALLHLRRPVTFSDQIHPICLPSKEVARTLMSEGFKGRVTGWGNLQETWNPSARNLPSVLQQIHLPIVEQDTCRKSTSVRITDNMFCAGYKPEESKRGDACEGDSGGPFVMKYPAENRWYQIGIVSWGEGCDRDGKYGFYTHLFRMGRWMKKVIEKSGGDDD</sequence>
<feature type="domain" description="Kringle" evidence="15">
    <location>
        <begin position="208"/>
        <end position="288"/>
    </location>
</feature>
<comment type="function">
    <text evidence="11">Thrombin, which cleaves bonds after Arg and Lys, converts fibrinogen to fibrin and activates factors V, VII, VIII, XIII, and, in complex with thrombomodulin, protein C. Functions in blood homeostasis, inflammation and wound healing. Activates coagulation factor XI (F11); activation is promoted by the contact with negatively charged surfaces. Triggers the production of pro-inflammatory cytokines, such as MCP-1/CCL2 and IL8/CXCL8, in endothelial cells.</text>
</comment>
<keyword evidence="13" id="KW-0720">Serine protease</keyword>
<dbReference type="Proteomes" id="UP000250572">
    <property type="component" value="Unassembled WGS sequence"/>
</dbReference>
<dbReference type="InterPro" id="IPR018992">
    <property type="entry name" value="Thrombin_light_chain"/>
</dbReference>
<dbReference type="Pfam" id="PF09396">
    <property type="entry name" value="Thrombin_light"/>
    <property type="match status" value="1"/>
</dbReference>
<evidence type="ECO:0000256" key="3">
    <source>
        <dbReference type="ARBA" id="ARBA00014840"/>
    </source>
</evidence>
<comment type="caution">
    <text evidence="18">The sequence shown here is derived from an EMBL/GenBank/DDBJ whole genome shotgun (WGS) entry which is preliminary data.</text>
</comment>
<dbReference type="SMART" id="SM00020">
    <property type="entry name" value="Tryp_SPc"/>
    <property type="match status" value="1"/>
</dbReference>
<dbReference type="FunFam" id="2.40.10.10:FF:000085">
    <property type="entry name" value="Prothrombin"/>
    <property type="match status" value="1"/>
</dbReference>
<dbReference type="FunFam" id="2.40.10.10:FF:000068">
    <property type="entry name" value="transmembrane protease serine 2"/>
    <property type="match status" value="1"/>
</dbReference>
<dbReference type="InterPro" id="IPR051659">
    <property type="entry name" value="Serine_Protease_S1-Domain"/>
</dbReference>
<dbReference type="InterPro" id="IPR038178">
    <property type="entry name" value="Kringle_sf"/>
</dbReference>
<dbReference type="CDD" id="cd00190">
    <property type="entry name" value="Tryp_SPc"/>
    <property type="match status" value="1"/>
</dbReference>
<dbReference type="InterPro" id="IPR013806">
    <property type="entry name" value="Kringle-like"/>
</dbReference>
<feature type="domain" description="Gla" evidence="17">
    <location>
        <begin position="41"/>
        <end position="87"/>
    </location>
</feature>
<dbReference type="InterPro" id="IPR033116">
    <property type="entry name" value="TRYPSIN_SER"/>
</dbReference>
<evidence type="ECO:0000256" key="10">
    <source>
        <dbReference type="ARBA" id="ARBA00032835"/>
    </source>
</evidence>
<dbReference type="SUPFAM" id="SSF50494">
    <property type="entry name" value="Trypsin-like serine proteases"/>
    <property type="match status" value="1"/>
</dbReference>
<dbReference type="InterPro" id="IPR037111">
    <property type="entry name" value="Thrombin_light_chain_sf"/>
</dbReference>
<dbReference type="Gene3D" id="2.40.10.10">
    <property type="entry name" value="Trypsin-like serine proteases"/>
    <property type="match status" value="2"/>
</dbReference>
<dbReference type="GO" id="GO:0030168">
    <property type="term" value="P:platelet activation"/>
    <property type="evidence" value="ECO:0007669"/>
    <property type="project" value="TreeGrafter"/>
</dbReference>
<dbReference type="GO" id="GO:0004252">
    <property type="term" value="F:serine-type endopeptidase activity"/>
    <property type="evidence" value="ECO:0007669"/>
    <property type="project" value="UniProtKB-EC"/>
</dbReference>
<evidence type="ECO:0000256" key="2">
    <source>
        <dbReference type="ARBA" id="ARBA00012174"/>
    </source>
</evidence>
<dbReference type="InterPro" id="IPR001254">
    <property type="entry name" value="Trypsin_dom"/>
</dbReference>
<dbReference type="PROSITE" id="PS00021">
    <property type="entry name" value="KRINGLE_1"/>
    <property type="match status" value="1"/>
</dbReference>
<dbReference type="InterPro" id="IPR035972">
    <property type="entry name" value="GLA-like_dom_SF"/>
</dbReference>
<feature type="domain" description="Kringle" evidence="15">
    <location>
        <begin position="110"/>
        <end position="190"/>
    </location>
</feature>
<dbReference type="CDD" id="cd00108">
    <property type="entry name" value="KR"/>
    <property type="match status" value="2"/>
</dbReference>
<dbReference type="STRING" id="33528.ENSGAFP00000000089"/>
<dbReference type="InterPro" id="IPR018114">
    <property type="entry name" value="TRYPSIN_HIS"/>
</dbReference>